<organism evidence="2 3">
    <name type="scientific">Thermoflavimicrobium daqui</name>
    <dbReference type="NCBI Taxonomy" id="2137476"/>
    <lineage>
        <taxon>Bacteria</taxon>
        <taxon>Bacillati</taxon>
        <taxon>Bacillota</taxon>
        <taxon>Bacilli</taxon>
        <taxon>Bacillales</taxon>
        <taxon>Thermoactinomycetaceae</taxon>
        <taxon>Thermoflavimicrobium</taxon>
    </lineage>
</organism>
<reference evidence="2 3" key="2">
    <citation type="submission" date="2018-06" db="EMBL/GenBank/DDBJ databases">
        <authorList>
            <person name="Zhirakovskaya E."/>
        </authorList>
    </citation>
    <scope>NUCLEOTIDE SEQUENCE [LARGE SCALE GENOMIC DNA]</scope>
    <source>
        <strain evidence="2 3">FBKL4.011</strain>
    </source>
</reference>
<comment type="caution">
    <text evidence="2">The sequence shown here is derived from an EMBL/GenBank/DDBJ whole genome shotgun (WGS) entry which is preliminary data.</text>
</comment>
<dbReference type="Proteomes" id="UP000251213">
    <property type="component" value="Unassembled WGS sequence"/>
</dbReference>
<feature type="domain" description="DUF402" evidence="1">
    <location>
        <begin position="44"/>
        <end position="169"/>
    </location>
</feature>
<protein>
    <recommendedName>
        <fullName evidence="1">DUF402 domain-containing protein</fullName>
    </recommendedName>
</protein>
<gene>
    <name evidence="2" type="ORF">DL897_12530</name>
</gene>
<evidence type="ECO:0000259" key="1">
    <source>
        <dbReference type="Pfam" id="PF04167"/>
    </source>
</evidence>
<name>A0A364K2X1_9BACL</name>
<proteinExistence type="predicted"/>
<dbReference type="AlphaFoldDB" id="A0A364K2X1"/>
<dbReference type="InterPro" id="IPR035930">
    <property type="entry name" value="FomD-like_sf"/>
</dbReference>
<accession>A0A364K2X1</accession>
<dbReference type="Pfam" id="PF04167">
    <property type="entry name" value="DUF402"/>
    <property type="match status" value="1"/>
</dbReference>
<dbReference type="SUPFAM" id="SSF159234">
    <property type="entry name" value="FomD-like"/>
    <property type="match status" value="1"/>
</dbReference>
<dbReference type="PANTHER" id="PTHR41271:SF1">
    <property type="entry name" value="DUF402 DOMAIN-CONTAINING PROTEIN"/>
    <property type="match status" value="1"/>
</dbReference>
<reference evidence="2 3" key="1">
    <citation type="submission" date="2018-06" db="EMBL/GenBank/DDBJ databases">
        <title>Thermoflavimicrobium daqus sp. nov., a thermophilic microbe isolated from Moutai-flavour Daqu.</title>
        <authorList>
            <person name="Wang X."/>
            <person name="Zhou H."/>
        </authorList>
    </citation>
    <scope>NUCLEOTIDE SEQUENCE [LARGE SCALE GENOMIC DNA]</scope>
    <source>
        <strain evidence="2 3">FBKL4.011</strain>
    </source>
</reference>
<dbReference type="OrthoDB" id="2064617at2"/>
<dbReference type="InterPro" id="IPR007295">
    <property type="entry name" value="DUF402"/>
</dbReference>
<dbReference type="PANTHER" id="PTHR41271">
    <property type="entry name" value="DUF402 DOMAIN-CONTAINING PROTEIN"/>
    <property type="match status" value="1"/>
</dbReference>
<evidence type="ECO:0000313" key="2">
    <source>
        <dbReference type="EMBL" id="RAL23185.1"/>
    </source>
</evidence>
<evidence type="ECO:0000313" key="3">
    <source>
        <dbReference type="Proteomes" id="UP000251213"/>
    </source>
</evidence>
<dbReference type="Gene3D" id="2.40.380.10">
    <property type="entry name" value="FomD-like"/>
    <property type="match status" value="1"/>
</dbReference>
<keyword evidence="3" id="KW-1185">Reference proteome</keyword>
<dbReference type="EMBL" id="QJKK01000007">
    <property type="protein sequence ID" value="RAL23185.1"/>
    <property type="molecule type" value="Genomic_DNA"/>
</dbReference>
<sequence length="193" mass="22901">MRDGKSPFFHFEKELLGNPVGVRDVFRESVGVYVNVVIKKIKFTTINKTYTELVRDWRGRHCFATQYANPDGKRIFLTYYFVKKGYTISKVFKRSGEFLYYYCDVMEMHQTGRLRYVMVDLLLDLIVYPDGRYHLIDVDEFADSVEKGHLKKRQQVHALRTLDRMLRLTTDKNLIPPFIQEAKMFPLVGRARR</sequence>